<protein>
    <submittedName>
        <fullName evidence="6">Major type 1 subunit fimbrin (Pilin)</fullName>
    </submittedName>
</protein>
<dbReference type="GO" id="GO:0043709">
    <property type="term" value="P:cell adhesion involved in single-species biofilm formation"/>
    <property type="evidence" value="ECO:0007669"/>
    <property type="project" value="TreeGrafter"/>
</dbReference>
<proteinExistence type="inferred from homology"/>
<dbReference type="OrthoDB" id="8656135at2"/>
<name>A0A7W8Q7R2_PARAM</name>
<evidence type="ECO:0000256" key="1">
    <source>
        <dbReference type="ARBA" id="ARBA00004561"/>
    </source>
</evidence>
<dbReference type="Gene3D" id="2.60.40.1090">
    <property type="entry name" value="Fimbrial-type adhesion domain"/>
    <property type="match status" value="1"/>
</dbReference>
<organism evidence="6 7">
    <name type="scientific">Paraburkholderia atlantica</name>
    <dbReference type="NCBI Taxonomy" id="2654982"/>
    <lineage>
        <taxon>Bacteria</taxon>
        <taxon>Pseudomonadati</taxon>
        <taxon>Pseudomonadota</taxon>
        <taxon>Betaproteobacteria</taxon>
        <taxon>Burkholderiales</taxon>
        <taxon>Burkholderiaceae</taxon>
        <taxon>Paraburkholderia</taxon>
    </lineage>
</organism>
<dbReference type="Proteomes" id="UP000592780">
    <property type="component" value="Unassembled WGS sequence"/>
</dbReference>
<feature type="signal peptide" evidence="5">
    <location>
        <begin position="1"/>
        <end position="24"/>
    </location>
</feature>
<comment type="similarity">
    <text evidence="2">Belongs to the fimbrial protein family.</text>
</comment>
<dbReference type="RefSeq" id="WP_026228690.1">
    <property type="nucleotide sequence ID" value="NZ_JACHDD010000005.1"/>
</dbReference>
<feature type="chain" id="PRO_5031205508" evidence="5">
    <location>
        <begin position="25"/>
        <end position="180"/>
    </location>
</feature>
<comment type="subcellular location">
    <subcellularLocation>
        <location evidence="1">Fimbrium</location>
    </subcellularLocation>
</comment>
<dbReference type="AlphaFoldDB" id="A0A7W8Q7R2"/>
<evidence type="ECO:0000313" key="7">
    <source>
        <dbReference type="Proteomes" id="UP000592780"/>
    </source>
</evidence>
<reference evidence="6 7" key="1">
    <citation type="submission" date="2020-08" db="EMBL/GenBank/DDBJ databases">
        <title>Genomic Encyclopedia of Type Strains, Phase IV (KMG-V): Genome sequencing to study the core and pangenomes of soil and plant-associated prokaryotes.</title>
        <authorList>
            <person name="Whitman W."/>
        </authorList>
    </citation>
    <scope>NUCLEOTIDE SEQUENCE [LARGE SCALE GENOMIC DNA]</scope>
    <source>
        <strain evidence="6 7">JPY158</strain>
    </source>
</reference>
<dbReference type="InterPro" id="IPR008966">
    <property type="entry name" value="Adhesion_dom_sf"/>
</dbReference>
<dbReference type="InterPro" id="IPR036937">
    <property type="entry name" value="Adhesion_dom_fimbrial_sf"/>
</dbReference>
<dbReference type="GO" id="GO:0009289">
    <property type="term" value="C:pilus"/>
    <property type="evidence" value="ECO:0007669"/>
    <property type="project" value="UniProtKB-SubCell"/>
</dbReference>
<sequence>MKFTPSLACAAVVAAIGMPSAAFAVDGMIVIKGDITAQTCTISGNGGGYSFVVTLPSVSTSALSNSGAVAGSTPFNIKLSNCSPDSGTASTYFEPNADVNVATGRLLNKRGSGSNVEVRLRNEDNSVIQLGAAQGAQNSQSATITDGRATLNYFAEYVATDGPASAGSVSTTALYSIAYQ</sequence>
<dbReference type="Pfam" id="PF16970">
    <property type="entry name" value="FimA"/>
    <property type="match status" value="1"/>
</dbReference>
<evidence type="ECO:0000256" key="3">
    <source>
        <dbReference type="ARBA" id="ARBA00022729"/>
    </source>
</evidence>
<dbReference type="SUPFAM" id="SSF49401">
    <property type="entry name" value="Bacterial adhesins"/>
    <property type="match status" value="1"/>
</dbReference>
<evidence type="ECO:0000256" key="5">
    <source>
        <dbReference type="SAM" id="SignalP"/>
    </source>
</evidence>
<dbReference type="EMBL" id="JACHDD010000005">
    <property type="protein sequence ID" value="MBB5425266.1"/>
    <property type="molecule type" value="Genomic_DNA"/>
</dbReference>
<evidence type="ECO:0000256" key="4">
    <source>
        <dbReference type="ARBA" id="ARBA00023263"/>
    </source>
</evidence>
<evidence type="ECO:0000313" key="6">
    <source>
        <dbReference type="EMBL" id="MBB5425266.1"/>
    </source>
</evidence>
<keyword evidence="3 5" id="KW-0732">Signal</keyword>
<dbReference type="PANTHER" id="PTHR33420:SF3">
    <property type="entry name" value="FIMBRIAL SUBUNIT ELFA"/>
    <property type="match status" value="1"/>
</dbReference>
<dbReference type="InterPro" id="IPR050263">
    <property type="entry name" value="Bact_Fimbrial_Adh_Pro"/>
</dbReference>
<keyword evidence="4" id="KW-0281">Fimbrium</keyword>
<gene>
    <name evidence="6" type="ORF">HDG40_003420</name>
</gene>
<dbReference type="InterPro" id="IPR039458">
    <property type="entry name" value="FimA-like"/>
</dbReference>
<keyword evidence="7" id="KW-1185">Reference proteome</keyword>
<comment type="caution">
    <text evidence="6">The sequence shown here is derived from an EMBL/GenBank/DDBJ whole genome shotgun (WGS) entry which is preliminary data.</text>
</comment>
<dbReference type="PANTHER" id="PTHR33420">
    <property type="entry name" value="FIMBRIAL SUBUNIT ELFA-RELATED"/>
    <property type="match status" value="1"/>
</dbReference>
<accession>A0A7W8Q7R2</accession>
<evidence type="ECO:0000256" key="2">
    <source>
        <dbReference type="ARBA" id="ARBA00006671"/>
    </source>
</evidence>